<keyword evidence="6" id="KW-1185">Reference proteome</keyword>
<name>A0ABM0M0N2_SACKO</name>
<organism evidence="6 7">
    <name type="scientific">Saccoglossus kowalevskii</name>
    <name type="common">Acorn worm</name>
    <dbReference type="NCBI Taxonomy" id="10224"/>
    <lineage>
        <taxon>Eukaryota</taxon>
        <taxon>Metazoa</taxon>
        <taxon>Hemichordata</taxon>
        <taxon>Enteropneusta</taxon>
        <taxon>Harrimaniidae</taxon>
        <taxon>Saccoglossus</taxon>
    </lineage>
</organism>
<sequence length="391" mass="44154">MPLYHRDGLNASTEYEIYVTAENVISVSEPSETITFTTTAAPISNKYSPGNIPTNPGVYIGPLVVIVAIIAVASATGLIFMKRRGKRNKDTTLEERQDHELPERTSTATYENVRPELSKKPTNDDNVYASLNHDGKENIYMKAGQKILEFPRHDISMKCIVSAGRFYELAKCVAWSGTGGQSDVVIKKNIDPSNNQIEKEVSKEIGIMQYISNHNNIVKLLGCCTDKVPKYIIMELQSSDLKCYLHSKRNESGLKDITQSRLLSCMADIANGMEHLSKLKIIHRYLTTEHILLNGHRQCKISNFSYASDVIDDLRFFEKTQNNYPYQWMSAETLLNRRFTLKSDTWSFGVVMWEIVNLGAVPYQGASEQAVTSMIREGNRMRKPAHCGNHM</sequence>
<evidence type="ECO:0000256" key="2">
    <source>
        <dbReference type="ARBA" id="ARBA00023180"/>
    </source>
</evidence>
<protein>
    <submittedName>
        <fullName evidence="7">Tyrosine kinase receptor Cad96Ca-like</fullName>
    </submittedName>
</protein>
<dbReference type="GeneID" id="102802045"/>
<evidence type="ECO:0000313" key="6">
    <source>
        <dbReference type="Proteomes" id="UP000694865"/>
    </source>
</evidence>
<gene>
    <name evidence="7" type="primary">LOC102802045</name>
</gene>
<dbReference type="RefSeq" id="XP_006813573.1">
    <property type="nucleotide sequence ID" value="XM_006813510.1"/>
</dbReference>
<dbReference type="CDD" id="cd00063">
    <property type="entry name" value="FN3"/>
    <property type="match status" value="1"/>
</dbReference>
<dbReference type="PROSITE" id="PS50011">
    <property type="entry name" value="PROTEIN_KINASE_DOM"/>
    <property type="match status" value="1"/>
</dbReference>
<dbReference type="Pfam" id="PF07714">
    <property type="entry name" value="PK_Tyr_Ser-Thr"/>
    <property type="match status" value="1"/>
</dbReference>
<dbReference type="InterPro" id="IPR000719">
    <property type="entry name" value="Prot_kinase_dom"/>
</dbReference>
<dbReference type="InterPro" id="IPR001245">
    <property type="entry name" value="Ser-Thr/Tyr_kinase_cat_dom"/>
</dbReference>
<comment type="subcellular location">
    <subcellularLocation>
        <location evidence="1">Membrane</location>
        <topology evidence="1">Single-pass membrane protein</topology>
    </subcellularLocation>
</comment>
<keyword evidence="3" id="KW-0472">Membrane</keyword>
<dbReference type="Gene3D" id="3.30.200.20">
    <property type="entry name" value="Phosphorylase Kinase, domain 1"/>
    <property type="match status" value="1"/>
</dbReference>
<feature type="domain" description="Fibronectin type-III" evidence="5">
    <location>
        <begin position="1"/>
        <end position="42"/>
    </location>
</feature>
<dbReference type="PANTHER" id="PTHR24416:SF621">
    <property type="entry name" value="TYROSINE KINASE RECEPTOR CAD96CA"/>
    <property type="match status" value="1"/>
</dbReference>
<dbReference type="InterPro" id="IPR011009">
    <property type="entry name" value="Kinase-like_dom_sf"/>
</dbReference>
<feature type="domain" description="Protein kinase" evidence="4">
    <location>
        <begin position="155"/>
        <end position="391"/>
    </location>
</feature>
<evidence type="ECO:0000256" key="3">
    <source>
        <dbReference type="SAM" id="Phobius"/>
    </source>
</evidence>
<keyword evidence="3" id="KW-1133">Transmembrane helix</keyword>
<evidence type="ECO:0000259" key="4">
    <source>
        <dbReference type="PROSITE" id="PS50011"/>
    </source>
</evidence>
<dbReference type="Gene3D" id="2.60.40.10">
    <property type="entry name" value="Immunoglobulins"/>
    <property type="match status" value="1"/>
</dbReference>
<keyword evidence="2" id="KW-0325">Glycoprotein</keyword>
<evidence type="ECO:0000256" key="1">
    <source>
        <dbReference type="ARBA" id="ARBA00004167"/>
    </source>
</evidence>
<feature type="transmembrane region" description="Helical" evidence="3">
    <location>
        <begin position="59"/>
        <end position="80"/>
    </location>
</feature>
<proteinExistence type="predicted"/>
<dbReference type="InterPro" id="IPR003961">
    <property type="entry name" value="FN3_dom"/>
</dbReference>
<evidence type="ECO:0000259" key="5">
    <source>
        <dbReference type="PROSITE" id="PS50853"/>
    </source>
</evidence>
<dbReference type="InterPro" id="IPR013783">
    <property type="entry name" value="Ig-like_fold"/>
</dbReference>
<dbReference type="InterPro" id="IPR036116">
    <property type="entry name" value="FN3_sf"/>
</dbReference>
<evidence type="ECO:0000313" key="7">
    <source>
        <dbReference type="RefSeq" id="XP_006813573.1"/>
    </source>
</evidence>
<dbReference type="SUPFAM" id="SSF56112">
    <property type="entry name" value="Protein kinase-like (PK-like)"/>
    <property type="match status" value="1"/>
</dbReference>
<dbReference type="Proteomes" id="UP000694865">
    <property type="component" value="Unplaced"/>
</dbReference>
<dbReference type="PRINTS" id="PR00109">
    <property type="entry name" value="TYRKINASE"/>
</dbReference>
<reference evidence="7" key="1">
    <citation type="submission" date="2025-08" db="UniProtKB">
        <authorList>
            <consortium name="RefSeq"/>
        </authorList>
    </citation>
    <scope>IDENTIFICATION</scope>
    <source>
        <tissue evidence="7">Testes</tissue>
    </source>
</reference>
<dbReference type="InterPro" id="IPR050122">
    <property type="entry name" value="RTK"/>
</dbReference>
<dbReference type="SUPFAM" id="SSF49265">
    <property type="entry name" value="Fibronectin type III"/>
    <property type="match status" value="1"/>
</dbReference>
<dbReference type="PROSITE" id="PS50853">
    <property type="entry name" value="FN3"/>
    <property type="match status" value="1"/>
</dbReference>
<keyword evidence="3" id="KW-0812">Transmembrane</keyword>
<dbReference type="PANTHER" id="PTHR24416">
    <property type="entry name" value="TYROSINE-PROTEIN KINASE RECEPTOR"/>
    <property type="match status" value="1"/>
</dbReference>
<dbReference type="Gene3D" id="1.10.510.10">
    <property type="entry name" value="Transferase(Phosphotransferase) domain 1"/>
    <property type="match status" value="1"/>
</dbReference>
<accession>A0ABM0M0N2</accession>